<evidence type="ECO:0000256" key="8">
    <source>
        <dbReference type="ARBA" id="ARBA00022777"/>
    </source>
</evidence>
<dbReference type="Gene3D" id="6.10.340.10">
    <property type="match status" value="1"/>
</dbReference>
<keyword evidence="10" id="KW-1133">Transmembrane helix</keyword>
<keyword evidence="5" id="KW-0597">Phosphoprotein</keyword>
<evidence type="ECO:0000256" key="5">
    <source>
        <dbReference type="ARBA" id="ARBA00022553"/>
    </source>
</evidence>
<protein>
    <recommendedName>
        <fullName evidence="3">histidine kinase</fullName>
        <ecNumber evidence="3">2.7.13.3</ecNumber>
    </recommendedName>
</protein>
<dbReference type="GO" id="GO:0000155">
    <property type="term" value="F:phosphorelay sensor kinase activity"/>
    <property type="evidence" value="ECO:0007669"/>
    <property type="project" value="InterPro"/>
</dbReference>
<dbReference type="SUPFAM" id="SSF47384">
    <property type="entry name" value="Homodimeric domain of signal transducing histidine kinase"/>
    <property type="match status" value="1"/>
</dbReference>
<dbReference type="SMART" id="SM00388">
    <property type="entry name" value="HisKA"/>
    <property type="match status" value="1"/>
</dbReference>
<evidence type="ECO:0000256" key="2">
    <source>
        <dbReference type="ARBA" id="ARBA00004651"/>
    </source>
</evidence>
<dbReference type="GO" id="GO:0005886">
    <property type="term" value="C:plasma membrane"/>
    <property type="evidence" value="ECO:0007669"/>
    <property type="project" value="UniProtKB-SubCell"/>
</dbReference>
<dbReference type="InterPro" id="IPR004358">
    <property type="entry name" value="Sig_transdc_His_kin-like_C"/>
</dbReference>
<dbReference type="InterPro" id="IPR003660">
    <property type="entry name" value="HAMP_dom"/>
</dbReference>
<feature type="domain" description="HAMP" evidence="12">
    <location>
        <begin position="146"/>
        <end position="198"/>
    </location>
</feature>
<evidence type="ECO:0000256" key="1">
    <source>
        <dbReference type="ARBA" id="ARBA00000085"/>
    </source>
</evidence>
<keyword evidence="9 13" id="KW-0067">ATP-binding</keyword>
<dbReference type="RefSeq" id="WP_261297351.1">
    <property type="nucleotide sequence ID" value="NZ_JAMTCD010000003.1"/>
</dbReference>
<keyword evidence="8" id="KW-0418">Kinase</keyword>
<evidence type="ECO:0000256" key="4">
    <source>
        <dbReference type="ARBA" id="ARBA00022475"/>
    </source>
</evidence>
<dbReference type="InterPro" id="IPR005467">
    <property type="entry name" value="His_kinase_dom"/>
</dbReference>
<dbReference type="SUPFAM" id="SSF55874">
    <property type="entry name" value="ATPase domain of HSP90 chaperone/DNA topoisomerase II/histidine kinase"/>
    <property type="match status" value="1"/>
</dbReference>
<comment type="catalytic activity">
    <reaction evidence="1">
        <text>ATP + protein L-histidine = ADP + protein N-phospho-L-histidine.</text>
        <dbReference type="EC" id="2.7.13.3"/>
    </reaction>
</comment>
<gene>
    <name evidence="13" type="ORF">NE535_03765</name>
</gene>
<evidence type="ECO:0000256" key="3">
    <source>
        <dbReference type="ARBA" id="ARBA00012438"/>
    </source>
</evidence>
<dbReference type="SMART" id="SM00387">
    <property type="entry name" value="HATPase_c"/>
    <property type="match status" value="1"/>
</dbReference>
<dbReference type="PRINTS" id="PR00344">
    <property type="entry name" value="BCTRLSENSOR"/>
</dbReference>
<evidence type="ECO:0000259" key="11">
    <source>
        <dbReference type="PROSITE" id="PS50109"/>
    </source>
</evidence>
<keyword evidence="10" id="KW-0472">Membrane</keyword>
<evidence type="ECO:0000256" key="9">
    <source>
        <dbReference type="ARBA" id="ARBA00022840"/>
    </source>
</evidence>
<keyword evidence="7" id="KW-0547">Nucleotide-binding</keyword>
<proteinExistence type="predicted"/>
<dbReference type="Proteomes" id="UP001155546">
    <property type="component" value="Unassembled WGS sequence"/>
</dbReference>
<evidence type="ECO:0000313" key="13">
    <source>
        <dbReference type="EMBL" id="MCT7940917.1"/>
    </source>
</evidence>
<dbReference type="AlphaFoldDB" id="A0A9X2WL40"/>
<feature type="domain" description="Histidine kinase" evidence="11">
    <location>
        <begin position="206"/>
        <end position="420"/>
    </location>
</feature>
<dbReference type="CDD" id="cd00075">
    <property type="entry name" value="HATPase"/>
    <property type="match status" value="1"/>
</dbReference>
<dbReference type="InterPro" id="IPR003594">
    <property type="entry name" value="HATPase_dom"/>
</dbReference>
<dbReference type="PANTHER" id="PTHR44936:SF10">
    <property type="entry name" value="SENSOR PROTEIN RSTB"/>
    <property type="match status" value="1"/>
</dbReference>
<evidence type="ECO:0000256" key="10">
    <source>
        <dbReference type="SAM" id="Phobius"/>
    </source>
</evidence>
<dbReference type="Gene3D" id="3.30.565.10">
    <property type="entry name" value="Histidine kinase-like ATPase, C-terminal domain"/>
    <property type="match status" value="1"/>
</dbReference>
<reference evidence="13" key="1">
    <citation type="journal article" date="2023" name="Int. J. Syst. Evol. Microbiol.">
        <title>&lt;i&gt;Shewanella septentrionalis&lt;/i&gt; sp. nov. and &lt;i&gt;Shewanella holmiensis&lt;/i&gt; sp. nov., isolated from Baltic Sea water and sediments.</title>
        <authorList>
            <person name="Martin-Rodriguez A.J."/>
            <person name="Thorell K."/>
            <person name="Joffre E."/>
            <person name="Jensie-Markopoulos S."/>
            <person name="Moore E.R.B."/>
            <person name="Sjoling A."/>
        </authorList>
    </citation>
    <scope>NUCLEOTIDE SEQUENCE</scope>
    <source>
        <strain evidence="13">SP1S2-7</strain>
    </source>
</reference>
<dbReference type="Pfam" id="PF00672">
    <property type="entry name" value="HAMP"/>
    <property type="match status" value="1"/>
</dbReference>
<accession>A0A9X2WL40</accession>
<dbReference type="InterPro" id="IPR003661">
    <property type="entry name" value="HisK_dim/P_dom"/>
</dbReference>
<comment type="caution">
    <text evidence="13">The sequence shown here is derived from an EMBL/GenBank/DDBJ whole genome shotgun (WGS) entry which is preliminary data.</text>
</comment>
<dbReference type="InterPro" id="IPR050980">
    <property type="entry name" value="2C_sensor_his_kinase"/>
</dbReference>
<dbReference type="InterPro" id="IPR036097">
    <property type="entry name" value="HisK_dim/P_sf"/>
</dbReference>
<dbReference type="InterPro" id="IPR036890">
    <property type="entry name" value="HATPase_C_sf"/>
</dbReference>
<keyword evidence="6" id="KW-0808">Transferase</keyword>
<organism evidence="13 14">
    <name type="scientific">Shewanella holmiensis</name>
    <dbReference type="NCBI Taxonomy" id="2952222"/>
    <lineage>
        <taxon>Bacteria</taxon>
        <taxon>Pseudomonadati</taxon>
        <taxon>Pseudomonadota</taxon>
        <taxon>Gammaproteobacteria</taxon>
        <taxon>Alteromonadales</taxon>
        <taxon>Shewanellaceae</taxon>
        <taxon>Shewanella</taxon>
    </lineage>
</organism>
<feature type="transmembrane region" description="Helical" evidence="10">
    <location>
        <begin position="127"/>
        <end position="146"/>
    </location>
</feature>
<dbReference type="Pfam" id="PF02518">
    <property type="entry name" value="HATPase_c"/>
    <property type="match status" value="1"/>
</dbReference>
<dbReference type="EC" id="2.7.13.3" evidence="3"/>
<name>A0A9X2WL40_9GAMM</name>
<comment type="subcellular location">
    <subcellularLocation>
        <location evidence="2">Cell membrane</location>
        <topology evidence="2">Multi-pass membrane protein</topology>
    </subcellularLocation>
</comment>
<evidence type="ECO:0000256" key="6">
    <source>
        <dbReference type="ARBA" id="ARBA00022679"/>
    </source>
</evidence>
<dbReference type="Pfam" id="PF00512">
    <property type="entry name" value="HisKA"/>
    <property type="match status" value="1"/>
</dbReference>
<dbReference type="PROSITE" id="PS50885">
    <property type="entry name" value="HAMP"/>
    <property type="match status" value="1"/>
</dbReference>
<dbReference type="PANTHER" id="PTHR44936">
    <property type="entry name" value="SENSOR PROTEIN CREC"/>
    <property type="match status" value="1"/>
</dbReference>
<evidence type="ECO:0000256" key="7">
    <source>
        <dbReference type="ARBA" id="ARBA00022741"/>
    </source>
</evidence>
<dbReference type="GO" id="GO:0005524">
    <property type="term" value="F:ATP binding"/>
    <property type="evidence" value="ECO:0007669"/>
    <property type="project" value="UniProtKB-KW"/>
</dbReference>
<dbReference type="CDD" id="cd06225">
    <property type="entry name" value="HAMP"/>
    <property type="match status" value="1"/>
</dbReference>
<evidence type="ECO:0000313" key="14">
    <source>
        <dbReference type="Proteomes" id="UP001155546"/>
    </source>
</evidence>
<sequence length="420" mass="47900">MKRLFISLYLLLSLSFLGIGWTLDSLWQNHVEDSGDVDAPLIALALILSKHSEAERQMLLDEISKQHAFPLQLLQRDQIALNGNMQLSHNEILTSQTDKTQLQFIAVGNQVLIAGPFDIDPRDKLRGIFTIIFYLSLALVALVWVWPLSRDLKVLRSATKKFGEAHWDTRIELNSRSQVAPLALTFNDMAQHISSLIDNQKHLTNAVSHEIRTPLARLKFALALLPKYCLPDSDMQQRTHFLNEMQTDIKEMEDLLQELLTYASLETMQIEPVLENCELINISKQLIIRLKDLSVHHIELTLPDQTDEIYIKGEGSLVERAIQNLIINAQRYAKSTINIHLSHDLNNVYLTVSNNGPCIPLEDQPHIFEAFYRSQSQYHGNKGHGLGLAIIKRIMLRHRGNVSIESNDQKTAFTLSWPKN</sequence>
<keyword evidence="10" id="KW-0812">Transmembrane</keyword>
<dbReference type="Gene3D" id="1.10.287.130">
    <property type="match status" value="1"/>
</dbReference>
<keyword evidence="14" id="KW-1185">Reference proteome</keyword>
<evidence type="ECO:0000259" key="12">
    <source>
        <dbReference type="PROSITE" id="PS50885"/>
    </source>
</evidence>
<keyword evidence="4" id="KW-1003">Cell membrane</keyword>
<dbReference type="CDD" id="cd00082">
    <property type="entry name" value="HisKA"/>
    <property type="match status" value="1"/>
</dbReference>
<dbReference type="EMBL" id="JAMTCD010000003">
    <property type="protein sequence ID" value="MCT7940917.1"/>
    <property type="molecule type" value="Genomic_DNA"/>
</dbReference>
<dbReference type="PROSITE" id="PS50109">
    <property type="entry name" value="HIS_KIN"/>
    <property type="match status" value="1"/>
</dbReference>